<reference evidence="4 5" key="1">
    <citation type="submission" date="2021-06" db="EMBL/GenBank/DDBJ databases">
        <title>Halomicroarcula sp. a new haloarchaeum isolated from saline soil.</title>
        <authorList>
            <person name="Duran-Viseras A."/>
            <person name="Sanchez-Porro C."/>
            <person name="Ventosa A."/>
        </authorList>
    </citation>
    <scope>NUCLEOTIDE SEQUENCE [LARGE SCALE GENOMIC DNA]</scope>
    <source>
        <strain evidence="4 5">F27</strain>
    </source>
</reference>
<gene>
    <name evidence="4" type="ORF">EGH23_04815</name>
</gene>
<dbReference type="PROSITE" id="PS51257">
    <property type="entry name" value="PROKAR_LIPOPROTEIN"/>
    <property type="match status" value="1"/>
</dbReference>
<evidence type="ECO:0000313" key="5">
    <source>
        <dbReference type="Proteomes" id="UP001430455"/>
    </source>
</evidence>
<dbReference type="AlphaFoldDB" id="A0AAW4P8X1"/>
<feature type="region of interest" description="Disordered" evidence="2">
    <location>
        <begin position="252"/>
        <end position="277"/>
    </location>
</feature>
<dbReference type="Proteomes" id="UP001430455">
    <property type="component" value="Unassembled WGS sequence"/>
</dbReference>
<dbReference type="PANTHER" id="PTHR30483">
    <property type="entry name" value="LEUCINE-SPECIFIC-BINDING PROTEIN"/>
    <property type="match status" value="1"/>
</dbReference>
<comment type="caution">
    <text evidence="4">The sequence shown here is derived from an EMBL/GenBank/DDBJ whole genome shotgun (WGS) entry which is preliminary data.</text>
</comment>
<dbReference type="SUPFAM" id="SSF53822">
    <property type="entry name" value="Periplasmic binding protein-like I"/>
    <property type="match status" value="2"/>
</dbReference>
<name>A0AAW4P8X1_9EURY</name>
<dbReference type="RefSeq" id="WP_220578874.1">
    <property type="nucleotide sequence ID" value="NZ_RKLT01000001.1"/>
</dbReference>
<dbReference type="PROSITE" id="PS51318">
    <property type="entry name" value="TAT"/>
    <property type="match status" value="1"/>
</dbReference>
<organism evidence="4 5">
    <name type="scientific">Haloarcula nitratireducens</name>
    <dbReference type="NCBI Taxonomy" id="2487749"/>
    <lineage>
        <taxon>Archaea</taxon>
        <taxon>Methanobacteriati</taxon>
        <taxon>Methanobacteriota</taxon>
        <taxon>Stenosarchaea group</taxon>
        <taxon>Halobacteria</taxon>
        <taxon>Halobacteriales</taxon>
        <taxon>Haloarculaceae</taxon>
        <taxon>Haloarcula</taxon>
    </lineage>
</organism>
<feature type="domain" description="Leucine-binding protein" evidence="3">
    <location>
        <begin position="277"/>
        <end position="463"/>
    </location>
</feature>
<protein>
    <submittedName>
        <fullName evidence="4">ABC transporter substrate-binding protein</fullName>
    </submittedName>
</protein>
<evidence type="ECO:0000259" key="3">
    <source>
        <dbReference type="Pfam" id="PF13458"/>
    </source>
</evidence>
<evidence type="ECO:0000256" key="2">
    <source>
        <dbReference type="SAM" id="MobiDB-lite"/>
    </source>
</evidence>
<keyword evidence="1" id="KW-0732">Signal</keyword>
<dbReference type="Pfam" id="PF13458">
    <property type="entry name" value="Peripla_BP_6"/>
    <property type="match status" value="1"/>
</dbReference>
<dbReference type="InterPro" id="IPR051010">
    <property type="entry name" value="BCAA_transport"/>
</dbReference>
<dbReference type="InterPro" id="IPR006311">
    <property type="entry name" value="TAT_signal"/>
</dbReference>
<dbReference type="InterPro" id="IPR028082">
    <property type="entry name" value="Peripla_BP_I"/>
</dbReference>
<dbReference type="EMBL" id="RKLT01000001">
    <property type="protein sequence ID" value="MBX0294202.1"/>
    <property type="molecule type" value="Genomic_DNA"/>
</dbReference>
<feature type="compositionally biased region" description="Gly residues" evidence="2">
    <location>
        <begin position="35"/>
        <end position="69"/>
    </location>
</feature>
<keyword evidence="5" id="KW-1185">Reference proteome</keyword>
<accession>A0AAW4P8X1</accession>
<evidence type="ECO:0000313" key="4">
    <source>
        <dbReference type="EMBL" id="MBX0294202.1"/>
    </source>
</evidence>
<sequence>MSRDNSRRMFLKRTGALGTLGIAGLAGCSTEPSDGGDGGDGGSDGGTGDGGDGGSTGTGTEGGDGGDGGASDTPDVLMVVGYPQSGVQLFKDYYSDYGDDTVDILVTDGLQDGSLPGDVGNDMSNVQGTAPSASGPGVETFTNLFLEEFDYEQAGVFTSQAYDASAVLILANLMAGSNDGAAVRDNMRVVANPGGTTYTPSELPDAAAAAAAGENIEYAGASSNVNFDEAGDITSAQYQVFGFTQSGVETRDTIEFGGSGDLPQPEPSGSGSGSDRTVRLGVLQPETGDLGPLGQPIRDAALLPAMQLRDAIDQSIETQVGDTQSQAQAAVNAANSLVSAGYPMITGAASSEATIQVARNVLVDSQVVGCSPASTSPAITDLEDDDFVFRTPPSDALQGQVLAQVATEELGASSASTLYLNNSYGQALQESFVSAFEEQGGSVVQQVGFESQQSSYTSQLNSALNQ</sequence>
<feature type="region of interest" description="Disordered" evidence="2">
    <location>
        <begin position="23"/>
        <end position="76"/>
    </location>
</feature>
<evidence type="ECO:0000256" key="1">
    <source>
        <dbReference type="ARBA" id="ARBA00022729"/>
    </source>
</evidence>
<dbReference type="Gene3D" id="3.40.50.2300">
    <property type="match status" value="4"/>
</dbReference>
<dbReference type="InterPro" id="IPR028081">
    <property type="entry name" value="Leu-bd"/>
</dbReference>
<proteinExistence type="predicted"/>
<dbReference type="PANTHER" id="PTHR30483:SF6">
    <property type="entry name" value="PERIPLASMIC BINDING PROTEIN OF ABC TRANSPORTER FOR NATURAL AMINO ACIDS"/>
    <property type="match status" value="1"/>
</dbReference>